<organism evidence="1 2">
    <name type="scientific">Favolaschia claudopus</name>
    <dbReference type="NCBI Taxonomy" id="2862362"/>
    <lineage>
        <taxon>Eukaryota</taxon>
        <taxon>Fungi</taxon>
        <taxon>Dikarya</taxon>
        <taxon>Basidiomycota</taxon>
        <taxon>Agaricomycotina</taxon>
        <taxon>Agaricomycetes</taxon>
        <taxon>Agaricomycetidae</taxon>
        <taxon>Agaricales</taxon>
        <taxon>Marasmiineae</taxon>
        <taxon>Mycenaceae</taxon>
        <taxon>Favolaschia</taxon>
    </lineage>
</organism>
<evidence type="ECO:0000313" key="1">
    <source>
        <dbReference type="EMBL" id="KAK6974303.1"/>
    </source>
</evidence>
<accession>A0AAV9Z8F7</accession>
<dbReference type="EMBL" id="JAWWNJ010000185">
    <property type="protein sequence ID" value="KAK6974303.1"/>
    <property type="molecule type" value="Genomic_DNA"/>
</dbReference>
<dbReference type="Proteomes" id="UP001362999">
    <property type="component" value="Unassembled WGS sequence"/>
</dbReference>
<sequence length="800" mass="88667">MPRSDGKSEKIVEDRTVFYSVDDATGDLWDALFVHFCMDVSYIAHICDRATATNRSTTLHVSTEDQEEPGEKIMKGCTNLHLLVGWTCIVGDLLAPVVEMSTSIRVDSDNPYATFLVLRNMGTHRAFDLIDLRCYAAAQDTDGFDYFQPVRSERLDMLVVSGVNPFGLAPDRVQCVKTLRMFNLSNQLAWGQLKFVLTSCVSLVELEIAEVVCEGALGSGKLTLPALQILILDLSYVGAVGLAAILLLPAILSLTVRGNIDSPWNLLPTGTFLDVLRAVKQCRIGVEFYTEEIMSMVGELHSTQVLDVRLGNVALLDEITRSDGPGRPPLGCLRRWIVSCGMTYSRARTLFAWPGASVEAIYESTGDEEDEKFIEWKPSRHGLHVRHGPTGCSNTYYFSLTCLSDVLLHIERRVFQLQTRAINNGAKAQSRSRDKSRAIISTSSRLGTEMVIAIASRGKWRARSVNDGLESSQTTTMSSSVLDTTGKIASPYLQAEFPPEVEETIFFHALYRSGNSFKYDKERAPVVPECVTAILWSNVVVHPYMGRAHIRSVLTHVRLDTPDISLLLDTTTKASLRTALVGIVLILVAGVAERSTQITLRVSTHELVAILFNELSFSRVCDLRSLSCVSDETTQDLSADLLPAFGRLGSLRVLHLHGVVPTWTKAAAYASLTALYLSNVSNPLHRNTVRALLSASPVLATLQLSSVVFQTQYNEDELVDMTDIVAPRLTDVRLGFGLNPSQNFPSSFVLPMLNALHVRANPMRKWADIEPLCRDLLRVVQIFGMKQYRALSLIIRRRRV</sequence>
<name>A0AAV9Z8F7_9AGAR</name>
<dbReference type="SUPFAM" id="SSF52058">
    <property type="entry name" value="L domain-like"/>
    <property type="match status" value="1"/>
</dbReference>
<gene>
    <name evidence="1" type="ORF">R3P38DRAFT_2812049</name>
</gene>
<proteinExistence type="predicted"/>
<keyword evidence="2" id="KW-1185">Reference proteome</keyword>
<comment type="caution">
    <text evidence="1">The sequence shown here is derived from an EMBL/GenBank/DDBJ whole genome shotgun (WGS) entry which is preliminary data.</text>
</comment>
<protein>
    <submittedName>
        <fullName evidence="1">Uncharacterized protein</fullName>
    </submittedName>
</protein>
<dbReference type="AlphaFoldDB" id="A0AAV9Z8F7"/>
<evidence type="ECO:0000313" key="2">
    <source>
        <dbReference type="Proteomes" id="UP001362999"/>
    </source>
</evidence>
<reference evidence="1 2" key="1">
    <citation type="journal article" date="2024" name="J Genomics">
        <title>Draft genome sequencing and assembly of Favolaschia claudopus CIRM-BRFM 2984 isolated from oak limbs.</title>
        <authorList>
            <person name="Navarro D."/>
            <person name="Drula E."/>
            <person name="Chaduli D."/>
            <person name="Cazenave R."/>
            <person name="Ahrendt S."/>
            <person name="Wang J."/>
            <person name="Lipzen A."/>
            <person name="Daum C."/>
            <person name="Barry K."/>
            <person name="Grigoriev I.V."/>
            <person name="Favel A."/>
            <person name="Rosso M.N."/>
            <person name="Martin F."/>
        </authorList>
    </citation>
    <scope>NUCLEOTIDE SEQUENCE [LARGE SCALE GENOMIC DNA]</scope>
    <source>
        <strain evidence="1 2">CIRM-BRFM 2984</strain>
    </source>
</reference>